<evidence type="ECO:0008006" key="4">
    <source>
        <dbReference type="Google" id="ProtNLM"/>
    </source>
</evidence>
<keyword evidence="1" id="KW-0472">Membrane</keyword>
<sequence length="128" mass="14656">MEIKKEMGKKWLLPLVVALLSFVLLFTAVKFVLQREITLQNLIAYLVFSIIVGFIIFLLNRFHLKIALVTTILGLTFGFIEMFRSFIKGMGGWGDLIGILALFMWTIASIVLGLVLQLGYYFYNKTKK</sequence>
<proteinExistence type="predicted"/>
<dbReference type="EMBL" id="FOIF01000078">
    <property type="protein sequence ID" value="SET19757.1"/>
    <property type="molecule type" value="Genomic_DNA"/>
</dbReference>
<keyword evidence="3" id="KW-1185">Reference proteome</keyword>
<organism evidence="2 3">
    <name type="scientific">Anaerobranca gottschalkii DSM 13577</name>
    <dbReference type="NCBI Taxonomy" id="1120990"/>
    <lineage>
        <taxon>Bacteria</taxon>
        <taxon>Bacillati</taxon>
        <taxon>Bacillota</taxon>
        <taxon>Clostridia</taxon>
        <taxon>Eubacteriales</taxon>
        <taxon>Proteinivoracaceae</taxon>
        <taxon>Anaerobranca</taxon>
    </lineage>
</organism>
<feature type="transmembrane region" description="Helical" evidence="1">
    <location>
        <begin position="12"/>
        <end position="33"/>
    </location>
</feature>
<feature type="transmembrane region" description="Helical" evidence="1">
    <location>
        <begin position="99"/>
        <end position="123"/>
    </location>
</feature>
<gene>
    <name evidence="2" type="ORF">SAMN03080614_10782</name>
</gene>
<evidence type="ECO:0000256" key="1">
    <source>
        <dbReference type="SAM" id="Phobius"/>
    </source>
</evidence>
<evidence type="ECO:0000313" key="2">
    <source>
        <dbReference type="EMBL" id="SET19757.1"/>
    </source>
</evidence>
<protein>
    <recommendedName>
        <fullName evidence="4">4 TMS phage holin, superfamily IV</fullName>
    </recommendedName>
</protein>
<reference evidence="3" key="1">
    <citation type="submission" date="2016-10" db="EMBL/GenBank/DDBJ databases">
        <authorList>
            <person name="Varghese N."/>
            <person name="Submissions S."/>
        </authorList>
    </citation>
    <scope>NUCLEOTIDE SEQUENCE [LARGE SCALE GENOMIC DNA]</scope>
    <source>
        <strain evidence="3">DSM 13577</strain>
    </source>
</reference>
<dbReference type="AlphaFoldDB" id="A0A1I0CKP4"/>
<keyword evidence="1" id="KW-0812">Transmembrane</keyword>
<feature type="transmembrane region" description="Helical" evidence="1">
    <location>
        <begin position="39"/>
        <end position="59"/>
    </location>
</feature>
<name>A0A1I0CKP4_9FIRM</name>
<accession>A0A1I0CKP4</accession>
<feature type="transmembrane region" description="Helical" evidence="1">
    <location>
        <begin position="66"/>
        <end position="87"/>
    </location>
</feature>
<dbReference type="RefSeq" id="WP_091351524.1">
    <property type="nucleotide sequence ID" value="NZ_FOIF01000078.1"/>
</dbReference>
<evidence type="ECO:0000313" key="3">
    <source>
        <dbReference type="Proteomes" id="UP000243819"/>
    </source>
</evidence>
<keyword evidence="1" id="KW-1133">Transmembrane helix</keyword>
<dbReference type="OrthoDB" id="2968236at2"/>
<dbReference type="Proteomes" id="UP000243819">
    <property type="component" value="Unassembled WGS sequence"/>
</dbReference>